<evidence type="ECO:0000313" key="2">
    <source>
        <dbReference type="EMBL" id="QOV20915.1"/>
    </source>
</evidence>
<name>A0A7M2RKZ7_9FIRM</name>
<dbReference type="Pfam" id="PF01208">
    <property type="entry name" value="URO-D"/>
    <property type="match status" value="1"/>
</dbReference>
<reference evidence="2 3" key="1">
    <citation type="submission" date="2020-10" db="EMBL/GenBank/DDBJ databases">
        <title>Blautia liquoris sp.nov., isolated from the mud in a fermentation cellar used for the production of Chinese strong-flavoured liquor.</title>
        <authorList>
            <person name="Lu L."/>
        </authorList>
    </citation>
    <scope>NUCLEOTIDE SEQUENCE [LARGE SCALE GENOMIC DNA]</scope>
    <source>
        <strain evidence="2 3">LZLJ-3</strain>
    </source>
</reference>
<dbReference type="KEGG" id="bliq:INP51_03505"/>
<dbReference type="GO" id="GO:0006779">
    <property type="term" value="P:porphyrin-containing compound biosynthetic process"/>
    <property type="evidence" value="ECO:0007669"/>
    <property type="project" value="InterPro"/>
</dbReference>
<dbReference type="InterPro" id="IPR038071">
    <property type="entry name" value="UROD/MetE-like_sf"/>
</dbReference>
<protein>
    <submittedName>
        <fullName evidence="2">Uroporphyrinogen decarboxylase</fullName>
    </submittedName>
</protein>
<sequence>MMTKRENLLETIRGGNPERFVNQYEYLSLIPDPAMLAAFGNISKGHDGINGWGVTIRFPEYVPGPFPDTSEKLKVIKDIANWKSYVEAPPVHFPEEAWKPFTMMAEKVDRKDQYVASMAAPGIFEKLHYLMGMEDAMIAFYEEPEAMHELIDFLADYEISAAKEVVSHLHPDALFHHDDWGSQKSSFLSPEMFGEFIAPAYKKIYGFWKANGVELIVHHSDSYAANLVPYMIDCGIDIWQGVMSTNNVPELIQRYGQQISFHGGIDNGKVDRTDWSEETIRKEVETMCHDCGRHFFIPGTTMGGPESTYPGVYETVSKVINEVSKEMF</sequence>
<dbReference type="InterPro" id="IPR052024">
    <property type="entry name" value="Methanogen_methyltrans"/>
</dbReference>
<dbReference type="InterPro" id="IPR000257">
    <property type="entry name" value="Uroporphyrinogen_deCOase"/>
</dbReference>
<evidence type="ECO:0000313" key="3">
    <source>
        <dbReference type="Proteomes" id="UP000593601"/>
    </source>
</evidence>
<evidence type="ECO:0000259" key="1">
    <source>
        <dbReference type="Pfam" id="PF01208"/>
    </source>
</evidence>
<organism evidence="2 3">
    <name type="scientific">Blautia liquoris</name>
    <dbReference type="NCBI Taxonomy" id="2779518"/>
    <lineage>
        <taxon>Bacteria</taxon>
        <taxon>Bacillati</taxon>
        <taxon>Bacillota</taxon>
        <taxon>Clostridia</taxon>
        <taxon>Lachnospirales</taxon>
        <taxon>Lachnospiraceae</taxon>
        <taxon>Blautia</taxon>
    </lineage>
</organism>
<keyword evidence="3" id="KW-1185">Reference proteome</keyword>
<dbReference type="PANTHER" id="PTHR47099:SF1">
    <property type="entry name" value="METHYLCOBAMIDE:COM METHYLTRANSFERASE MTBA"/>
    <property type="match status" value="1"/>
</dbReference>
<dbReference type="PANTHER" id="PTHR47099">
    <property type="entry name" value="METHYLCOBAMIDE:COM METHYLTRANSFERASE MTBA"/>
    <property type="match status" value="1"/>
</dbReference>
<dbReference type="Proteomes" id="UP000593601">
    <property type="component" value="Chromosome"/>
</dbReference>
<dbReference type="EMBL" id="CP063304">
    <property type="protein sequence ID" value="QOV20915.1"/>
    <property type="molecule type" value="Genomic_DNA"/>
</dbReference>
<dbReference type="Gene3D" id="3.20.20.210">
    <property type="match status" value="1"/>
</dbReference>
<dbReference type="GO" id="GO:0004853">
    <property type="term" value="F:uroporphyrinogen decarboxylase activity"/>
    <property type="evidence" value="ECO:0007669"/>
    <property type="project" value="InterPro"/>
</dbReference>
<proteinExistence type="predicted"/>
<dbReference type="SUPFAM" id="SSF51726">
    <property type="entry name" value="UROD/MetE-like"/>
    <property type="match status" value="1"/>
</dbReference>
<dbReference type="AlphaFoldDB" id="A0A7M2RKZ7"/>
<gene>
    <name evidence="2" type="ORF">INP51_03505</name>
</gene>
<accession>A0A7M2RKZ7</accession>
<feature type="domain" description="Uroporphyrinogen decarboxylase (URO-D)" evidence="1">
    <location>
        <begin position="67"/>
        <end position="299"/>
    </location>
</feature>